<proteinExistence type="inferred from homology"/>
<dbReference type="AlphaFoldDB" id="A0A8H2QY41"/>
<evidence type="ECO:0000313" key="4">
    <source>
        <dbReference type="Proteomes" id="UP000377798"/>
    </source>
</evidence>
<dbReference type="EMBL" id="CAACYI010000001">
    <property type="protein sequence ID" value="VFB16409.1"/>
    <property type="molecule type" value="Genomic_DNA"/>
</dbReference>
<keyword evidence="4" id="KW-1185">Reference proteome</keyword>
<gene>
    <name evidence="3" type="ORF">NCTC13150_00934</name>
</gene>
<dbReference type="CDD" id="cd20736">
    <property type="entry name" value="PoNe_Nuclease"/>
    <property type="match status" value="1"/>
</dbReference>
<evidence type="ECO:0000256" key="1">
    <source>
        <dbReference type="ARBA" id="ARBA00006738"/>
    </source>
</evidence>
<dbReference type="NCBIfam" id="NF009150">
    <property type="entry name" value="PRK12497.1-3"/>
    <property type="match status" value="1"/>
</dbReference>
<organism evidence="3 4">
    <name type="scientific">Urinicoccus massiliensis</name>
    <dbReference type="NCBI Taxonomy" id="1723382"/>
    <lineage>
        <taxon>Bacteria</taxon>
        <taxon>Bacillati</taxon>
        <taxon>Bacillota</taxon>
        <taxon>Tissierellia</taxon>
        <taxon>Tissierellales</taxon>
        <taxon>Peptoniphilaceae</taxon>
        <taxon>Urinicoccus</taxon>
    </lineage>
</organism>
<sequence length="116" mass="13643">MNHISFGARGEEIAANYLSNLGYKILRRNYKNSIGELDIIALDGITLVVVEVKTRKNDRYGHAFEAVHESKQRKIKDTTLLFLQEEGNRFLECRFDVIEVYPYREKQCNHFIDAFW</sequence>
<dbReference type="Gene3D" id="3.40.1350.10">
    <property type="match status" value="1"/>
</dbReference>
<evidence type="ECO:0000256" key="2">
    <source>
        <dbReference type="HAMAP-Rule" id="MF_00048"/>
    </source>
</evidence>
<protein>
    <recommendedName>
        <fullName evidence="2">UPF0102 protein NCTC13150_00934</fullName>
    </recommendedName>
</protein>
<dbReference type="SUPFAM" id="SSF52980">
    <property type="entry name" value="Restriction endonuclease-like"/>
    <property type="match status" value="1"/>
</dbReference>
<comment type="caution">
    <text evidence="3">The sequence shown here is derived from an EMBL/GenBank/DDBJ whole genome shotgun (WGS) entry which is preliminary data.</text>
</comment>
<dbReference type="PANTHER" id="PTHR34039:SF1">
    <property type="entry name" value="UPF0102 PROTEIN YRAN"/>
    <property type="match status" value="1"/>
</dbReference>
<evidence type="ECO:0000313" key="3">
    <source>
        <dbReference type="EMBL" id="VFB16409.1"/>
    </source>
</evidence>
<reference evidence="3 4" key="1">
    <citation type="submission" date="2019-02" db="EMBL/GenBank/DDBJ databases">
        <authorList>
            <consortium name="Pathogen Informatics"/>
        </authorList>
    </citation>
    <scope>NUCLEOTIDE SEQUENCE [LARGE SCALE GENOMIC DNA]</scope>
    <source>
        <strain evidence="3 4">3012STDY7089603</strain>
    </source>
</reference>
<dbReference type="RefSeq" id="WP_072469200.1">
    <property type="nucleotide sequence ID" value="NZ_CAACYI010000001.1"/>
</dbReference>
<dbReference type="NCBIfam" id="TIGR00252">
    <property type="entry name" value="YraN family protein"/>
    <property type="match status" value="1"/>
</dbReference>
<accession>A0A8H2QY41</accession>
<dbReference type="Proteomes" id="UP000377798">
    <property type="component" value="Unassembled WGS sequence"/>
</dbReference>
<dbReference type="HAMAP" id="MF_00048">
    <property type="entry name" value="UPF0102"/>
    <property type="match status" value="1"/>
</dbReference>
<dbReference type="GO" id="GO:0003676">
    <property type="term" value="F:nucleic acid binding"/>
    <property type="evidence" value="ECO:0007669"/>
    <property type="project" value="InterPro"/>
</dbReference>
<dbReference type="NCBIfam" id="NF009154">
    <property type="entry name" value="PRK12497.3-3"/>
    <property type="match status" value="1"/>
</dbReference>
<dbReference type="InterPro" id="IPR003509">
    <property type="entry name" value="UPF0102_YraN-like"/>
</dbReference>
<dbReference type="InterPro" id="IPR011856">
    <property type="entry name" value="tRNA_endonuc-like_dom_sf"/>
</dbReference>
<dbReference type="InterPro" id="IPR011335">
    <property type="entry name" value="Restrct_endonuc-II-like"/>
</dbReference>
<name>A0A8H2QY41_9FIRM</name>
<dbReference type="Pfam" id="PF02021">
    <property type="entry name" value="UPF0102"/>
    <property type="match status" value="1"/>
</dbReference>
<comment type="similarity">
    <text evidence="1 2">Belongs to the UPF0102 family.</text>
</comment>
<dbReference type="PANTHER" id="PTHR34039">
    <property type="entry name" value="UPF0102 PROTEIN YRAN"/>
    <property type="match status" value="1"/>
</dbReference>